<evidence type="ECO:0000256" key="5">
    <source>
        <dbReference type="ARBA" id="ARBA00022840"/>
    </source>
</evidence>
<evidence type="ECO:0000256" key="1">
    <source>
        <dbReference type="ARBA" id="ARBA00000373"/>
    </source>
</evidence>
<feature type="domain" description="Guanylate kinase/L-type calcium channel beta subunit" evidence="7">
    <location>
        <begin position="4"/>
        <end position="180"/>
    </location>
</feature>
<dbReference type="HAMAP" id="MF_00836">
    <property type="entry name" value="PhnN"/>
    <property type="match status" value="1"/>
</dbReference>
<name>A0A918U7D4_9NEIS</name>
<dbReference type="InterPro" id="IPR008145">
    <property type="entry name" value="GK/Ca_channel_bsu"/>
</dbReference>
<keyword evidence="3 6" id="KW-0808">Transferase</keyword>
<dbReference type="GO" id="GO:0006015">
    <property type="term" value="P:5-phosphoribose 1-diphosphate biosynthetic process"/>
    <property type="evidence" value="ECO:0007669"/>
    <property type="project" value="UniProtKB-UniRule"/>
</dbReference>
<dbReference type="NCBIfam" id="TIGR02322">
    <property type="entry name" value="phosphon_PhnN"/>
    <property type="match status" value="1"/>
</dbReference>
<dbReference type="GO" id="GO:0033863">
    <property type="term" value="F:ribose 1,5-bisphosphate phosphokinase activity"/>
    <property type="evidence" value="ECO:0007669"/>
    <property type="project" value="UniProtKB-UniRule"/>
</dbReference>
<reference evidence="8" key="2">
    <citation type="submission" date="2020-09" db="EMBL/GenBank/DDBJ databases">
        <authorList>
            <person name="Sun Q."/>
            <person name="Kim S."/>
        </authorList>
    </citation>
    <scope>NUCLEOTIDE SEQUENCE</scope>
    <source>
        <strain evidence="8">KCTC 32182</strain>
    </source>
</reference>
<dbReference type="EC" id="2.7.4.23" evidence="6"/>
<dbReference type="RefSeq" id="WP_189530427.1">
    <property type="nucleotide sequence ID" value="NZ_BMYX01000001.1"/>
</dbReference>
<dbReference type="Gene3D" id="3.40.50.300">
    <property type="entry name" value="P-loop containing nucleotide triphosphate hydrolases"/>
    <property type="match status" value="1"/>
</dbReference>
<comment type="similarity">
    <text evidence="6">Belongs to the ribose 1,5-bisphosphokinase family.</text>
</comment>
<dbReference type="GO" id="GO:0005829">
    <property type="term" value="C:cytosol"/>
    <property type="evidence" value="ECO:0007669"/>
    <property type="project" value="TreeGrafter"/>
</dbReference>
<keyword evidence="5 6" id="KW-0067">ATP-binding</keyword>
<dbReference type="InterPro" id="IPR012699">
    <property type="entry name" value="PhnN"/>
</dbReference>
<gene>
    <name evidence="6 8" type="primary">phnN</name>
    <name evidence="8" type="ORF">GCM10011289_03120</name>
</gene>
<keyword evidence="4 6" id="KW-0547">Nucleotide-binding</keyword>
<proteinExistence type="inferred from homology"/>
<comment type="pathway">
    <text evidence="2 6">Metabolic intermediate biosynthesis; 5-phospho-alpha-D-ribose 1-diphosphate biosynthesis; 5-phospho-alpha-D-ribose 1-diphosphate from D-ribose 5-phosphate (route II): step 3/3.</text>
</comment>
<evidence type="ECO:0000256" key="4">
    <source>
        <dbReference type="ARBA" id="ARBA00022741"/>
    </source>
</evidence>
<comment type="caution">
    <text evidence="8">The sequence shown here is derived from an EMBL/GenBank/DDBJ whole genome shotgun (WGS) entry which is preliminary data.</text>
</comment>
<dbReference type="SMART" id="SM00072">
    <property type="entry name" value="GuKc"/>
    <property type="match status" value="1"/>
</dbReference>
<evidence type="ECO:0000313" key="8">
    <source>
        <dbReference type="EMBL" id="GGY04103.1"/>
    </source>
</evidence>
<evidence type="ECO:0000256" key="2">
    <source>
        <dbReference type="ARBA" id="ARBA00005069"/>
    </source>
</evidence>
<dbReference type="InterPro" id="IPR027417">
    <property type="entry name" value="P-loop_NTPase"/>
</dbReference>
<protein>
    <recommendedName>
        <fullName evidence="6">Ribose 1,5-bisphosphate phosphokinase PhnN</fullName>
        <ecNumber evidence="6">2.7.4.23</ecNumber>
    </recommendedName>
    <alternativeName>
        <fullName evidence="6">Ribose 1,5-bisphosphokinase</fullName>
    </alternativeName>
</protein>
<dbReference type="GO" id="GO:0019634">
    <property type="term" value="P:organic phosphonate metabolic process"/>
    <property type="evidence" value="ECO:0007669"/>
    <property type="project" value="UniProtKB-UniRule"/>
</dbReference>
<comment type="function">
    <text evidence="6">Catalyzes the phosphorylation of ribose 1,5-bisphosphate to 5-phospho-D-ribosyl alpha-1-diphosphate (PRPP).</text>
</comment>
<comment type="catalytic activity">
    <reaction evidence="1 6">
        <text>alpha-D-ribose 1,5-bisphosphate + ATP = 5-phospho-alpha-D-ribose 1-diphosphate + ADP</text>
        <dbReference type="Rhea" id="RHEA:20109"/>
        <dbReference type="ChEBI" id="CHEBI:30616"/>
        <dbReference type="ChEBI" id="CHEBI:58017"/>
        <dbReference type="ChEBI" id="CHEBI:68688"/>
        <dbReference type="ChEBI" id="CHEBI:456216"/>
        <dbReference type="EC" id="2.7.4.23"/>
    </reaction>
</comment>
<organism evidence="8 9">
    <name type="scientific">Paludibacterium paludis</name>
    <dbReference type="NCBI Taxonomy" id="1225769"/>
    <lineage>
        <taxon>Bacteria</taxon>
        <taxon>Pseudomonadati</taxon>
        <taxon>Pseudomonadota</taxon>
        <taxon>Betaproteobacteria</taxon>
        <taxon>Neisseriales</taxon>
        <taxon>Chromobacteriaceae</taxon>
        <taxon>Paludibacterium</taxon>
    </lineage>
</organism>
<dbReference type="PANTHER" id="PTHR23117">
    <property type="entry name" value="GUANYLATE KINASE-RELATED"/>
    <property type="match status" value="1"/>
</dbReference>
<dbReference type="GO" id="GO:0005524">
    <property type="term" value="F:ATP binding"/>
    <property type="evidence" value="ECO:0007669"/>
    <property type="project" value="UniProtKB-KW"/>
</dbReference>
<evidence type="ECO:0000313" key="9">
    <source>
        <dbReference type="Proteomes" id="UP000645257"/>
    </source>
</evidence>
<feature type="binding site" evidence="6">
    <location>
        <begin position="12"/>
        <end position="19"/>
    </location>
    <ligand>
        <name>ATP</name>
        <dbReference type="ChEBI" id="CHEBI:30616"/>
    </ligand>
</feature>
<dbReference type="PANTHER" id="PTHR23117:SF8">
    <property type="entry name" value="RIBOSE 1,5-BISPHOSPHATE PHOSPHOKINASE PHNN"/>
    <property type="match status" value="1"/>
</dbReference>
<keyword evidence="9" id="KW-1185">Reference proteome</keyword>
<dbReference type="Proteomes" id="UP000645257">
    <property type="component" value="Unassembled WGS sequence"/>
</dbReference>
<reference evidence="8" key="1">
    <citation type="journal article" date="2014" name="Int. J. Syst. Evol. Microbiol.">
        <title>Complete genome sequence of Corynebacterium casei LMG S-19264T (=DSM 44701T), isolated from a smear-ripened cheese.</title>
        <authorList>
            <consortium name="US DOE Joint Genome Institute (JGI-PGF)"/>
            <person name="Walter F."/>
            <person name="Albersmeier A."/>
            <person name="Kalinowski J."/>
            <person name="Ruckert C."/>
        </authorList>
    </citation>
    <scope>NUCLEOTIDE SEQUENCE</scope>
    <source>
        <strain evidence="8">KCTC 32182</strain>
    </source>
</reference>
<dbReference type="SUPFAM" id="SSF52540">
    <property type="entry name" value="P-loop containing nucleoside triphosphate hydrolases"/>
    <property type="match status" value="1"/>
</dbReference>
<dbReference type="AlphaFoldDB" id="A0A918U7D4"/>
<evidence type="ECO:0000256" key="6">
    <source>
        <dbReference type="HAMAP-Rule" id="MF_00836"/>
    </source>
</evidence>
<accession>A0A918U7D4</accession>
<evidence type="ECO:0000256" key="3">
    <source>
        <dbReference type="ARBA" id="ARBA00022679"/>
    </source>
</evidence>
<sequence length="181" mass="19733">MRERGRVWYLIGPSGAGKDSVMARAREQLAPGAPVLFAHRYITRPARAGGENHVELSEAEFCAREARGLFALTWRSHGLRYGIGLEVEGWLAAGFDVVVNGSRHALDTARSRFAGMRPVVVTAPVAMLADRLARRGRESAEAIALRLAAARWDSPEDALEIVNDGELDDAGRILLSALMRT</sequence>
<dbReference type="NCBIfam" id="NF007485">
    <property type="entry name" value="PRK10078.1"/>
    <property type="match status" value="1"/>
</dbReference>
<evidence type="ECO:0000259" key="7">
    <source>
        <dbReference type="SMART" id="SM00072"/>
    </source>
</evidence>
<dbReference type="EMBL" id="BMYX01000001">
    <property type="protein sequence ID" value="GGY04103.1"/>
    <property type="molecule type" value="Genomic_DNA"/>
</dbReference>